<name>A0A2P2J7P4_RHIMU</name>
<protein>
    <submittedName>
        <fullName evidence="1">Uncharacterized protein</fullName>
    </submittedName>
</protein>
<dbReference type="AlphaFoldDB" id="A0A2P2J7P4"/>
<evidence type="ECO:0000313" key="1">
    <source>
        <dbReference type="EMBL" id="MBW89493.1"/>
    </source>
</evidence>
<reference evidence="1" key="1">
    <citation type="submission" date="2018-02" db="EMBL/GenBank/DDBJ databases">
        <title>Rhizophora mucronata_Transcriptome.</title>
        <authorList>
            <person name="Meera S.P."/>
            <person name="Sreeshan A."/>
            <person name="Augustine A."/>
        </authorList>
    </citation>
    <scope>NUCLEOTIDE SEQUENCE</scope>
    <source>
        <tissue evidence="1">Leaf</tissue>
    </source>
</reference>
<sequence>MSSWSIFGSWCYGQFVGRHPMLFLCCCFVNESSSFARLSL</sequence>
<accession>A0A2P2J7P4</accession>
<dbReference type="EMBL" id="GGEC01009010">
    <property type="protein sequence ID" value="MBW89493.1"/>
    <property type="molecule type" value="Transcribed_RNA"/>
</dbReference>
<organism evidence="1">
    <name type="scientific">Rhizophora mucronata</name>
    <name type="common">Asiatic mangrove</name>
    <dbReference type="NCBI Taxonomy" id="61149"/>
    <lineage>
        <taxon>Eukaryota</taxon>
        <taxon>Viridiplantae</taxon>
        <taxon>Streptophyta</taxon>
        <taxon>Embryophyta</taxon>
        <taxon>Tracheophyta</taxon>
        <taxon>Spermatophyta</taxon>
        <taxon>Magnoliopsida</taxon>
        <taxon>eudicotyledons</taxon>
        <taxon>Gunneridae</taxon>
        <taxon>Pentapetalae</taxon>
        <taxon>rosids</taxon>
        <taxon>fabids</taxon>
        <taxon>Malpighiales</taxon>
        <taxon>Rhizophoraceae</taxon>
        <taxon>Rhizophora</taxon>
    </lineage>
</organism>
<proteinExistence type="predicted"/>